<reference evidence="1" key="1">
    <citation type="journal article" date="2021" name="Proc. Natl. Acad. Sci. U.S.A.">
        <title>A Catalog of Tens of Thousands of Viruses from Human Metagenomes Reveals Hidden Associations with Chronic Diseases.</title>
        <authorList>
            <person name="Tisza M.J."/>
            <person name="Buck C.B."/>
        </authorList>
    </citation>
    <scope>NUCLEOTIDE SEQUENCE</scope>
    <source>
        <strain evidence="1">Ct0Wl9</strain>
    </source>
</reference>
<dbReference type="EMBL" id="BK032775">
    <property type="protein sequence ID" value="DAF59686.1"/>
    <property type="molecule type" value="Genomic_DNA"/>
</dbReference>
<sequence>MSEIAGRTKAVSIDVGYLKHNFFYFDKPVEYKLDSGYILNIYPIYLKDSEYFLLSKDILDYDKNSVPDPKVIQMSYLQFLYEFLLKEEINKQKLLNILILCLKIKNPIISFDKNNKIVLIDYDNQDIIISQNQFDDIRRIILYQNLIDYDDEYINPELKKNLDEEMYLKNKNIDPPSLERKIAIISAHTGILKSDQLDMTYRFHSLLFQEVYEESEYNTLYPIIALSGQSDKAEKWIYKNKKEKFADRTVSVSQFNKQAGGTGNVEQKIINIKEEE</sequence>
<proteinExistence type="predicted"/>
<name>A0A8S5T8X2_9CAUD</name>
<accession>A0A8S5T8X2</accession>
<protein>
    <submittedName>
        <fullName evidence="1">Uncharacterized protein</fullName>
    </submittedName>
</protein>
<evidence type="ECO:0000313" key="1">
    <source>
        <dbReference type="EMBL" id="DAF59686.1"/>
    </source>
</evidence>
<organism evidence="1">
    <name type="scientific">Siphoviridae sp. ct0Wl9</name>
    <dbReference type="NCBI Taxonomy" id="2827763"/>
    <lineage>
        <taxon>Viruses</taxon>
        <taxon>Duplodnaviria</taxon>
        <taxon>Heunggongvirae</taxon>
        <taxon>Uroviricota</taxon>
        <taxon>Caudoviricetes</taxon>
    </lineage>
</organism>